<protein>
    <recommendedName>
        <fullName evidence="7">von Willebrand factor A domain-containing protein 8</fullName>
    </recommendedName>
</protein>
<dbReference type="SMART" id="SM00382">
    <property type="entry name" value="AAA"/>
    <property type="match status" value="3"/>
</dbReference>
<feature type="domain" description="VWFA" evidence="9">
    <location>
        <begin position="1195"/>
        <end position="1377"/>
    </location>
</feature>
<dbReference type="Pfam" id="PF07728">
    <property type="entry name" value="AAA_5"/>
    <property type="match status" value="3"/>
</dbReference>
<keyword evidence="3" id="KW-0067">ATP-binding</keyword>
<keyword evidence="11" id="KW-1185">Reference proteome</keyword>
<dbReference type="GO" id="GO:0005739">
    <property type="term" value="C:mitochondrion"/>
    <property type="evidence" value="ECO:0007669"/>
    <property type="project" value="UniProtKB-SubCell"/>
</dbReference>
<dbReference type="InterPro" id="IPR039891">
    <property type="entry name" value="VWA8"/>
</dbReference>
<evidence type="ECO:0000256" key="1">
    <source>
        <dbReference type="ARBA" id="ARBA00004173"/>
    </source>
</evidence>
<evidence type="ECO:0000256" key="6">
    <source>
        <dbReference type="ARBA" id="ARBA00055988"/>
    </source>
</evidence>
<dbReference type="InterPro" id="IPR001270">
    <property type="entry name" value="ClpA/B"/>
</dbReference>
<dbReference type="InterPro" id="IPR002035">
    <property type="entry name" value="VWF_A"/>
</dbReference>
<accession>A0ABD1EWK3</accession>
<dbReference type="FunFam" id="3.40.50.300:FF:000587">
    <property type="entry name" value="von Willebrand factor A domain containing 8"/>
    <property type="match status" value="1"/>
</dbReference>
<dbReference type="Proteomes" id="UP001566132">
    <property type="component" value="Unassembled WGS sequence"/>
</dbReference>
<evidence type="ECO:0000259" key="9">
    <source>
        <dbReference type="PROSITE" id="PS50234"/>
    </source>
</evidence>
<dbReference type="FunFam" id="3.40.50.300:FF:000663">
    <property type="entry name" value="von Willebrand factor A domain containing 8"/>
    <property type="match status" value="1"/>
</dbReference>
<feature type="region of interest" description="Disordered" evidence="8">
    <location>
        <begin position="1024"/>
        <end position="1065"/>
    </location>
</feature>
<evidence type="ECO:0000313" key="11">
    <source>
        <dbReference type="Proteomes" id="UP001566132"/>
    </source>
</evidence>
<reference evidence="10 11" key="1">
    <citation type="submission" date="2024-05" db="EMBL/GenBank/DDBJ databases">
        <title>Genetic variation in Jamaican populations of the coffee berry borer (Hypothenemus hampei).</title>
        <authorList>
            <person name="Errbii M."/>
            <person name="Myrie A."/>
        </authorList>
    </citation>
    <scope>NUCLEOTIDE SEQUENCE [LARGE SCALE GENOMIC DNA]</scope>
    <source>
        <strain evidence="10">JA-Hopewell-2020-01-JO</strain>
        <tissue evidence="10">Whole body</tissue>
    </source>
</reference>
<evidence type="ECO:0000256" key="3">
    <source>
        <dbReference type="ARBA" id="ARBA00022840"/>
    </source>
</evidence>
<feature type="compositionally biased region" description="Gly residues" evidence="8">
    <location>
        <begin position="1049"/>
        <end position="1065"/>
    </location>
</feature>
<dbReference type="PRINTS" id="PR00300">
    <property type="entry name" value="CLPPROTEASEA"/>
</dbReference>
<keyword evidence="5" id="KW-0496">Mitochondrion</keyword>
<dbReference type="PANTHER" id="PTHR21610:SF9">
    <property type="entry name" value="VON WILLEBRAND FACTOR A DOMAIN-CONTAINING PROTEIN 8"/>
    <property type="match status" value="1"/>
</dbReference>
<dbReference type="Gene3D" id="3.40.50.300">
    <property type="entry name" value="P-loop containing nucleotide triphosphate hydrolases"/>
    <property type="match status" value="3"/>
</dbReference>
<dbReference type="InterPro" id="IPR036465">
    <property type="entry name" value="vWFA_dom_sf"/>
</dbReference>
<dbReference type="SUPFAM" id="SSF52540">
    <property type="entry name" value="P-loop containing nucleoside triphosphate hydrolases"/>
    <property type="match status" value="3"/>
</dbReference>
<evidence type="ECO:0000256" key="4">
    <source>
        <dbReference type="ARBA" id="ARBA00022946"/>
    </source>
</evidence>
<gene>
    <name evidence="10" type="ORF">ABEB36_004993</name>
</gene>
<name>A0ABD1EWK3_HYPHA</name>
<proteinExistence type="predicted"/>
<comment type="subcellular location">
    <subcellularLocation>
        <location evidence="1">Mitochondrion</location>
    </subcellularLocation>
</comment>
<keyword evidence="4" id="KW-0809">Transit peptide</keyword>
<evidence type="ECO:0000256" key="8">
    <source>
        <dbReference type="SAM" id="MobiDB-lite"/>
    </source>
</evidence>
<evidence type="ECO:0000313" key="10">
    <source>
        <dbReference type="EMBL" id="KAL1505421.1"/>
    </source>
</evidence>
<keyword evidence="2" id="KW-0547">Nucleotide-binding</keyword>
<dbReference type="PANTHER" id="PTHR21610">
    <property type="entry name" value="VON WILLEBRAND FACTOR A DOMAIN-CONTAINING PROTEIN 8"/>
    <property type="match status" value="1"/>
</dbReference>
<dbReference type="InterPro" id="IPR027417">
    <property type="entry name" value="P-loop_NTPase"/>
</dbReference>
<dbReference type="SUPFAM" id="SSF53300">
    <property type="entry name" value="vWA-like"/>
    <property type="match status" value="1"/>
</dbReference>
<dbReference type="PROSITE" id="PS50234">
    <property type="entry name" value="VWFA"/>
    <property type="match status" value="1"/>
</dbReference>
<evidence type="ECO:0000256" key="7">
    <source>
        <dbReference type="ARBA" id="ARBA00070377"/>
    </source>
</evidence>
<feature type="compositionally biased region" description="Basic and acidic residues" evidence="8">
    <location>
        <begin position="1034"/>
        <end position="1043"/>
    </location>
</feature>
<evidence type="ECO:0000256" key="2">
    <source>
        <dbReference type="ARBA" id="ARBA00022741"/>
    </source>
</evidence>
<dbReference type="GO" id="GO:0032991">
    <property type="term" value="C:protein-containing complex"/>
    <property type="evidence" value="ECO:0007669"/>
    <property type="project" value="UniProtKB-ARBA"/>
</dbReference>
<dbReference type="EMBL" id="JBDJPC010000004">
    <property type="protein sequence ID" value="KAL1505421.1"/>
    <property type="molecule type" value="Genomic_DNA"/>
</dbReference>
<comment type="function">
    <text evidence="6">Exhibits ATPase activity in vitro.</text>
</comment>
<dbReference type="GO" id="GO:0005524">
    <property type="term" value="F:ATP binding"/>
    <property type="evidence" value="ECO:0007669"/>
    <property type="project" value="UniProtKB-KW"/>
</dbReference>
<dbReference type="InterPro" id="IPR011704">
    <property type="entry name" value="ATPase_dyneun-rel_AAA"/>
</dbReference>
<dbReference type="InterPro" id="IPR003593">
    <property type="entry name" value="AAA+_ATPase"/>
</dbReference>
<sequence>MFSAQNRRFQTLIRILNGIRPEVIEFNSTRAYVTSDNVAIGDIIKEIGKVARPEYVPRLYYRDSLPQSTLHHLRWIMQKDILGQDVFLIGPPGSRKRLLAMQYIELTNREHEYVALSRDTTESDLKQRREIVGSTAKYFDQSAVKAAIEGRILVLEGVEKVERNVLPVLNNLLENREMHLEDGRLLIPPERYDKLLMKHGAKELDNWKLVRVNENFRVIALGLPVPKYRGNPLDPPLRSRFQARDITSYTYQEWYRQLTQTYTNAPKEKLEKLLSCAFALSNQDMKFLGLPDFPMDNLPIVAEILNKQSEISTYDLLYRIYPYKIFLADSISNIETLLKTFIDIPKDDLSKKPTVSSKLKEFFNLPKQTKKKIDVLNEYVPTDYHNHVLTAMLQTAEASDFCFIGSSGSGKTLLIKQLASLLKRDVENIVLYQDMTSRDLIQQRTTLENGDTIWTFSPLVKAALSGKIAILDGIDRIHPSTLSVLSRLVHERDLQLYDGKRLISTPRYEFLRDKLGLNDDQLKESGIYPVHPDFMIIAVGEPPNVQSKEGNWISPEMLSLFVFHNLRTLNKLEEMHVITSKFGPIDDTLHKIINLAHLLRENSDQSLRNLAGHLSTRQLIRIAARIKHYRPENVYGILEETFMIKFLPSITRKSLEKLIINVGIPKNDILMEHEPSNIRCEVKNNILTIGKITYVRFKELLAVFLGNTSVEIFDTEHPTKVPKVLFYDIPQHIRLMEALLQDFQLGYHLLLVGNQGVGKNKIVDRFLELLNRPREYIQLHRDTTVQTLTIQPTIRDGVLVYEDSPLVKAIQLGHVLVVDEADKAPTHVTCILQTLVESGQMILSDGRRIVNEIPEKLGGETYIQIHPDFRMIVLANRPGFPFLGNDFFGTLGDLFSSRAVENPSRQSEIELLKNYGPDVPTKTIRKLVDIFGDLRSMADQGLLSYPYSTREVVNIVKHLQQFPADADLEDVIFNVFDFDRYTPELLETLGEVLQRHGLSKNVISNEYIAAKRAKENIQVTIKRDSGLDVSSPKHGKEDPKNEPHVGGNTWAGGTGGRDTAGLGGKGGPYRLDKGHTVHQLSDEEKADVPEHVKKAAREMNRRAFLEKLKEIGMSDYDHNVYSQFSDAVAKQVQSLKVILGNLQAKNKERNWHRHQTSGELDDAKLIDGLLGDKTVFRRRAEQEPEPGTPQVKSKFFRILVDVSGSMYRFNGYDGRLDRELEAVVLVMEAFEGFEDKIKYDIIGHSGEEYNINFVSRDNPPKNNKERLEVIRKMHAHSQFCWSGDHTLPATQWAVNNLSEEDCDEAILVLLSDANLQRYGIPPSKLAEALTAKPTVGSYAIFIGSLGDQAEKLTEKLPSGRAFICNDTKELPHILKQIFWSSVNV</sequence>
<evidence type="ECO:0000256" key="5">
    <source>
        <dbReference type="ARBA" id="ARBA00023128"/>
    </source>
</evidence>
<dbReference type="Gene3D" id="3.40.50.410">
    <property type="entry name" value="von Willebrand factor, type A domain"/>
    <property type="match status" value="1"/>
</dbReference>
<organism evidence="10 11">
    <name type="scientific">Hypothenemus hampei</name>
    <name type="common">Coffee berry borer</name>
    <dbReference type="NCBI Taxonomy" id="57062"/>
    <lineage>
        <taxon>Eukaryota</taxon>
        <taxon>Metazoa</taxon>
        <taxon>Ecdysozoa</taxon>
        <taxon>Arthropoda</taxon>
        <taxon>Hexapoda</taxon>
        <taxon>Insecta</taxon>
        <taxon>Pterygota</taxon>
        <taxon>Neoptera</taxon>
        <taxon>Endopterygota</taxon>
        <taxon>Coleoptera</taxon>
        <taxon>Polyphaga</taxon>
        <taxon>Cucujiformia</taxon>
        <taxon>Curculionidae</taxon>
        <taxon>Scolytinae</taxon>
        <taxon>Hypothenemus</taxon>
    </lineage>
</organism>
<comment type="caution">
    <text evidence="10">The sequence shown here is derived from an EMBL/GenBank/DDBJ whole genome shotgun (WGS) entry which is preliminary data.</text>
</comment>